<dbReference type="Gene3D" id="3.60.10.10">
    <property type="entry name" value="Endonuclease/exonuclease/phosphatase"/>
    <property type="match status" value="1"/>
</dbReference>
<dbReference type="STRING" id="4540.A0A3L6SDW6"/>
<dbReference type="EMBL" id="PQIB02000005">
    <property type="protein sequence ID" value="RLN19230.1"/>
    <property type="molecule type" value="Genomic_DNA"/>
</dbReference>
<keyword evidence="3" id="KW-1185">Reference proteome</keyword>
<dbReference type="PANTHER" id="PTHR34970:SF3">
    <property type="entry name" value="OS05G0535700 PROTEIN"/>
    <property type="match status" value="1"/>
</dbReference>
<reference evidence="3" key="1">
    <citation type="journal article" date="2019" name="Nat. Commun.">
        <title>The genome of broomcorn millet.</title>
        <authorList>
            <person name="Zou C."/>
            <person name="Miki D."/>
            <person name="Li D."/>
            <person name="Tang Q."/>
            <person name="Xiao L."/>
            <person name="Rajput S."/>
            <person name="Deng P."/>
            <person name="Jia W."/>
            <person name="Huang R."/>
            <person name="Zhang M."/>
            <person name="Sun Y."/>
            <person name="Hu J."/>
            <person name="Fu X."/>
            <person name="Schnable P.S."/>
            <person name="Li F."/>
            <person name="Zhang H."/>
            <person name="Feng B."/>
            <person name="Zhu X."/>
            <person name="Liu R."/>
            <person name="Schnable J.C."/>
            <person name="Zhu J.-K."/>
            <person name="Zhang H."/>
        </authorList>
    </citation>
    <scope>NUCLEOTIDE SEQUENCE [LARGE SCALE GENOMIC DNA]</scope>
</reference>
<dbReference type="OrthoDB" id="1733597at2759"/>
<dbReference type="PANTHER" id="PTHR34970">
    <property type="entry name" value="ABC TRANSPORTER A FAMILY PROTEIN"/>
    <property type="match status" value="1"/>
</dbReference>
<dbReference type="InterPro" id="IPR036691">
    <property type="entry name" value="Endo/exonu/phosph_ase_sf"/>
</dbReference>
<comment type="caution">
    <text evidence="2">The sequence shown here is derived from an EMBL/GenBank/DDBJ whole genome shotgun (WGS) entry which is preliminary data.</text>
</comment>
<evidence type="ECO:0000313" key="3">
    <source>
        <dbReference type="Proteomes" id="UP000275267"/>
    </source>
</evidence>
<proteinExistence type="predicted"/>
<feature type="chain" id="PRO_5018148955" description="Inositol polyphosphate-related phosphatase domain-containing protein" evidence="1">
    <location>
        <begin position="20"/>
        <end position="105"/>
    </location>
</feature>
<evidence type="ECO:0000313" key="2">
    <source>
        <dbReference type="EMBL" id="RLN19230.1"/>
    </source>
</evidence>
<keyword evidence="1" id="KW-0732">Signal</keyword>
<accession>A0A3L6SDW6</accession>
<dbReference type="AlphaFoldDB" id="A0A3L6SDW6"/>
<sequence length="105" mass="11820">MGFMLRVRLASFFAGAAAAATSGGDFLYKDYKLAHDSMALKSQARAAPYRLRRQKSEILRAQYIDVRELRICVGTWNVGTKCPPVDLDIQEWLDIDEPAHIYVLG</sequence>
<evidence type="ECO:0008006" key="4">
    <source>
        <dbReference type="Google" id="ProtNLM"/>
    </source>
</evidence>
<protein>
    <recommendedName>
        <fullName evidence="4">Inositol polyphosphate-related phosphatase domain-containing protein</fullName>
    </recommendedName>
</protein>
<name>A0A3L6SDW6_PANMI</name>
<dbReference type="Proteomes" id="UP000275267">
    <property type="component" value="Unassembled WGS sequence"/>
</dbReference>
<feature type="signal peptide" evidence="1">
    <location>
        <begin position="1"/>
        <end position="19"/>
    </location>
</feature>
<evidence type="ECO:0000256" key="1">
    <source>
        <dbReference type="SAM" id="SignalP"/>
    </source>
</evidence>
<gene>
    <name evidence="2" type="ORF">C2845_PM02G09260</name>
</gene>
<organism evidence="2 3">
    <name type="scientific">Panicum miliaceum</name>
    <name type="common">Proso millet</name>
    <name type="synonym">Broomcorn millet</name>
    <dbReference type="NCBI Taxonomy" id="4540"/>
    <lineage>
        <taxon>Eukaryota</taxon>
        <taxon>Viridiplantae</taxon>
        <taxon>Streptophyta</taxon>
        <taxon>Embryophyta</taxon>
        <taxon>Tracheophyta</taxon>
        <taxon>Spermatophyta</taxon>
        <taxon>Magnoliopsida</taxon>
        <taxon>Liliopsida</taxon>
        <taxon>Poales</taxon>
        <taxon>Poaceae</taxon>
        <taxon>PACMAD clade</taxon>
        <taxon>Panicoideae</taxon>
        <taxon>Panicodae</taxon>
        <taxon>Paniceae</taxon>
        <taxon>Panicinae</taxon>
        <taxon>Panicum</taxon>
        <taxon>Panicum sect. Panicum</taxon>
    </lineage>
</organism>